<gene>
    <name evidence="1" type="ORF">AAW01_06835</name>
</gene>
<dbReference type="Proteomes" id="UP000053070">
    <property type="component" value="Unassembled WGS sequence"/>
</dbReference>
<dbReference type="KEGG" id="egn:BMF35_a0363"/>
<protein>
    <submittedName>
        <fullName evidence="1">Uncharacterized protein</fullName>
    </submittedName>
</protein>
<evidence type="ECO:0000313" key="2">
    <source>
        <dbReference type="Proteomes" id="UP000053070"/>
    </source>
</evidence>
<dbReference type="STRING" id="502682.BMF35_a0363"/>
<keyword evidence="2" id="KW-1185">Reference proteome</keyword>
<proteinExistence type="predicted"/>
<dbReference type="AlphaFoldDB" id="A0A0G9MKW7"/>
<organism evidence="1 2">
    <name type="scientific">Aurantiacibacter gangjinensis</name>
    <dbReference type="NCBI Taxonomy" id="502682"/>
    <lineage>
        <taxon>Bacteria</taxon>
        <taxon>Pseudomonadati</taxon>
        <taxon>Pseudomonadota</taxon>
        <taxon>Alphaproteobacteria</taxon>
        <taxon>Sphingomonadales</taxon>
        <taxon>Erythrobacteraceae</taxon>
        <taxon>Aurantiacibacter</taxon>
    </lineage>
</organism>
<comment type="caution">
    <text evidence="1">The sequence shown here is derived from an EMBL/GenBank/DDBJ whole genome shotgun (WGS) entry which is preliminary data.</text>
</comment>
<evidence type="ECO:0000313" key="1">
    <source>
        <dbReference type="EMBL" id="KLE31327.1"/>
    </source>
</evidence>
<dbReference type="RefSeq" id="WP_047006679.1">
    <property type="nucleotide sequence ID" value="NZ_CP018097.1"/>
</dbReference>
<dbReference type="OrthoDB" id="9997227at2"/>
<dbReference type="PATRIC" id="fig|502682.8.peg.1392"/>
<reference evidence="1 2" key="1">
    <citation type="submission" date="2015-04" db="EMBL/GenBank/DDBJ databases">
        <title>The draft genome sequence of Erythrobacr gangjinensis K7-2.</title>
        <authorList>
            <person name="Zhuang L."/>
            <person name="Liu Y."/>
            <person name="Shao Z."/>
        </authorList>
    </citation>
    <scope>NUCLEOTIDE SEQUENCE [LARGE SCALE GENOMIC DNA]</scope>
    <source>
        <strain evidence="1 2">K7-2</strain>
    </source>
</reference>
<accession>A0A0G9MKW7</accession>
<name>A0A0G9MKW7_9SPHN</name>
<sequence length="132" mass="14542">MAAFALVEDRLVAADGKFAIWQSVGPEYSVRVIIGYADGRPLYRFHLLTREVAGEWQAVLSPGRRDHVFDSALLGKMPELVKAAIPAMIGLPNFGLVDDVAILLAPANIVEMTVTDPRFHEAEDLIVMARRL</sequence>
<dbReference type="EMBL" id="LBHC01000002">
    <property type="protein sequence ID" value="KLE31327.1"/>
    <property type="molecule type" value="Genomic_DNA"/>
</dbReference>